<organism evidence="2 3">
    <name type="scientific">Dyadobacter pollutisoli</name>
    <dbReference type="NCBI Taxonomy" id="2910158"/>
    <lineage>
        <taxon>Bacteria</taxon>
        <taxon>Pseudomonadati</taxon>
        <taxon>Bacteroidota</taxon>
        <taxon>Cytophagia</taxon>
        <taxon>Cytophagales</taxon>
        <taxon>Spirosomataceae</taxon>
        <taxon>Dyadobacter</taxon>
    </lineage>
</organism>
<dbReference type="Pfam" id="PF02350">
    <property type="entry name" value="Epimerase_2"/>
    <property type="match status" value="1"/>
</dbReference>
<dbReference type="EC" id="3.2.1.183" evidence="2"/>
<dbReference type="AlphaFoldDB" id="A0A9E8SJS5"/>
<sequence length="384" mass="42068">MIRKICVVVTARASYSRVRTLLQAIAQHPCLELQLVIAASALLEKYGSLSQSIRKDAFAITAKVSNALDSENATAAAKTTGLGTIELASVFENIRPDIVVTIADRFETMSTAIAAAFMNIPLAHIQGGEMTGNIDDKVRHAVTQLADIHFAATRMATARIIKMGQQPETVYHTGCPSIDQVFEVFVDPRIDFDPFHLYGGVGRTFDLSKPYLMVMQHPVTTEPENARQQIKQTFDAIHALNIPTLWFWPNADPGTSEIAGGIRTFREHHENLPIHFFKNTEPIHFLKLLKNTACLIGNSSAGIREGGCLGTPVVNIGSRQLGRERGSNVMDATPEKDSILNAVHQQLAKGNYAQNHMYGDGNAGRKIAALLATVPLTFHKQLSY</sequence>
<keyword evidence="2" id="KW-0326">Glycosidase</keyword>
<dbReference type="Proteomes" id="UP001164653">
    <property type="component" value="Chromosome"/>
</dbReference>
<evidence type="ECO:0000313" key="3">
    <source>
        <dbReference type="Proteomes" id="UP001164653"/>
    </source>
</evidence>
<evidence type="ECO:0000259" key="1">
    <source>
        <dbReference type="Pfam" id="PF02350"/>
    </source>
</evidence>
<gene>
    <name evidence="2" type="primary">neuC</name>
    <name evidence="2" type="ORF">ON006_22545</name>
</gene>
<dbReference type="SUPFAM" id="SSF53756">
    <property type="entry name" value="UDP-Glycosyltransferase/glycogen phosphorylase"/>
    <property type="match status" value="1"/>
</dbReference>
<feature type="domain" description="UDP-N-acetylglucosamine 2-epimerase" evidence="1">
    <location>
        <begin position="24"/>
        <end position="371"/>
    </location>
</feature>
<dbReference type="GO" id="GO:0006047">
    <property type="term" value="P:UDP-N-acetylglucosamine metabolic process"/>
    <property type="evidence" value="ECO:0007669"/>
    <property type="project" value="InterPro"/>
</dbReference>
<dbReference type="Gene3D" id="3.40.50.2000">
    <property type="entry name" value="Glycogen Phosphorylase B"/>
    <property type="match status" value="2"/>
</dbReference>
<dbReference type="PANTHER" id="PTHR43174:SF3">
    <property type="entry name" value="UDP-N-ACETYLGLUCOSAMINE 2-EPIMERASE"/>
    <property type="match status" value="1"/>
</dbReference>
<protein>
    <submittedName>
        <fullName evidence="2">UDP-N-acetylglucosamine 2-epimerase</fullName>
        <ecNumber evidence="2">3.2.1.183</ecNumber>
    </submittedName>
</protein>
<dbReference type="NCBIfam" id="TIGR03568">
    <property type="entry name" value="NeuC_NnaA"/>
    <property type="match status" value="1"/>
</dbReference>
<dbReference type="KEGG" id="dpf:ON006_22545"/>
<dbReference type="CDD" id="cd03786">
    <property type="entry name" value="GTB_UDP-GlcNAc_2-Epimerase"/>
    <property type="match status" value="1"/>
</dbReference>
<evidence type="ECO:0000313" key="2">
    <source>
        <dbReference type="EMBL" id="WAC10514.1"/>
    </source>
</evidence>
<dbReference type="GO" id="GO:0004553">
    <property type="term" value="F:hydrolase activity, hydrolyzing O-glycosyl compounds"/>
    <property type="evidence" value="ECO:0007669"/>
    <property type="project" value="InterPro"/>
</dbReference>
<accession>A0A9E8SJS5</accession>
<dbReference type="InterPro" id="IPR020004">
    <property type="entry name" value="UDP-GlcNAc_Epase"/>
</dbReference>
<dbReference type="EMBL" id="CP112998">
    <property type="protein sequence ID" value="WAC10514.1"/>
    <property type="molecule type" value="Genomic_DNA"/>
</dbReference>
<dbReference type="PANTHER" id="PTHR43174">
    <property type="entry name" value="UDP-N-ACETYLGLUCOSAMINE 2-EPIMERASE"/>
    <property type="match status" value="1"/>
</dbReference>
<dbReference type="InterPro" id="IPR003331">
    <property type="entry name" value="UDP_GlcNAc_Epimerase_2_dom"/>
</dbReference>
<keyword evidence="2" id="KW-0378">Hydrolase</keyword>
<proteinExistence type="predicted"/>
<keyword evidence="3" id="KW-1185">Reference proteome</keyword>
<dbReference type="RefSeq" id="WP_244822289.1">
    <property type="nucleotide sequence ID" value="NZ_CP112998.1"/>
</dbReference>
<dbReference type="InterPro" id="IPR029767">
    <property type="entry name" value="WecB-like"/>
</dbReference>
<name>A0A9E8SJS5_9BACT</name>
<reference evidence="2" key="1">
    <citation type="submission" date="2022-11" db="EMBL/GenBank/DDBJ databases">
        <title>Dyadobacter pollutisoli sp. nov., isolated from plastic dumped soil.</title>
        <authorList>
            <person name="Kim J.M."/>
            <person name="Kim K.R."/>
            <person name="Lee J.K."/>
            <person name="Hao L."/>
            <person name="Jeon C.O."/>
        </authorList>
    </citation>
    <scope>NUCLEOTIDE SEQUENCE</scope>
    <source>
        <strain evidence="2">U1</strain>
    </source>
</reference>